<dbReference type="PANTHER" id="PTHR11559">
    <property type="entry name" value="CARBOXYLESTERASE"/>
    <property type="match status" value="1"/>
</dbReference>
<organism evidence="5 6">
    <name type="scientific">Lophiostoma macrostomum CBS 122681</name>
    <dbReference type="NCBI Taxonomy" id="1314788"/>
    <lineage>
        <taxon>Eukaryota</taxon>
        <taxon>Fungi</taxon>
        <taxon>Dikarya</taxon>
        <taxon>Ascomycota</taxon>
        <taxon>Pezizomycotina</taxon>
        <taxon>Dothideomycetes</taxon>
        <taxon>Pleosporomycetidae</taxon>
        <taxon>Pleosporales</taxon>
        <taxon>Lophiostomataceae</taxon>
        <taxon>Lophiostoma</taxon>
    </lineage>
</organism>
<dbReference type="OrthoDB" id="408631at2759"/>
<dbReference type="InterPro" id="IPR029058">
    <property type="entry name" value="AB_hydrolase_fold"/>
</dbReference>
<feature type="chain" id="PRO_5025710226" description="Carboxylic ester hydrolase" evidence="3">
    <location>
        <begin position="19"/>
        <end position="600"/>
    </location>
</feature>
<dbReference type="Pfam" id="PF00135">
    <property type="entry name" value="COesterase"/>
    <property type="match status" value="1"/>
</dbReference>
<gene>
    <name evidence="5" type="ORF">K491DRAFT_687908</name>
</gene>
<dbReference type="InterPro" id="IPR050309">
    <property type="entry name" value="Type-B_Carboxylest/Lipase"/>
</dbReference>
<proteinExistence type="inferred from homology"/>
<dbReference type="PROSITE" id="PS00941">
    <property type="entry name" value="CARBOXYLESTERASE_B_2"/>
    <property type="match status" value="1"/>
</dbReference>
<reference evidence="5" key="1">
    <citation type="journal article" date="2020" name="Stud. Mycol.">
        <title>101 Dothideomycetes genomes: a test case for predicting lifestyles and emergence of pathogens.</title>
        <authorList>
            <person name="Haridas S."/>
            <person name="Albert R."/>
            <person name="Binder M."/>
            <person name="Bloem J."/>
            <person name="Labutti K."/>
            <person name="Salamov A."/>
            <person name="Andreopoulos B."/>
            <person name="Baker S."/>
            <person name="Barry K."/>
            <person name="Bills G."/>
            <person name="Bluhm B."/>
            <person name="Cannon C."/>
            <person name="Castanera R."/>
            <person name="Culley D."/>
            <person name="Daum C."/>
            <person name="Ezra D."/>
            <person name="Gonzalez J."/>
            <person name="Henrissat B."/>
            <person name="Kuo A."/>
            <person name="Liang C."/>
            <person name="Lipzen A."/>
            <person name="Lutzoni F."/>
            <person name="Magnuson J."/>
            <person name="Mondo S."/>
            <person name="Nolan M."/>
            <person name="Ohm R."/>
            <person name="Pangilinan J."/>
            <person name="Park H.-J."/>
            <person name="Ramirez L."/>
            <person name="Alfaro M."/>
            <person name="Sun H."/>
            <person name="Tritt A."/>
            <person name="Yoshinaga Y."/>
            <person name="Zwiers L.-H."/>
            <person name="Turgeon B."/>
            <person name="Goodwin S."/>
            <person name="Spatafora J."/>
            <person name="Crous P."/>
            <person name="Grigoriev I."/>
        </authorList>
    </citation>
    <scope>NUCLEOTIDE SEQUENCE</scope>
    <source>
        <strain evidence="5">CBS 122681</strain>
    </source>
</reference>
<keyword evidence="6" id="KW-1185">Reference proteome</keyword>
<dbReference type="InterPro" id="IPR019819">
    <property type="entry name" value="Carboxylesterase_B_CS"/>
</dbReference>
<keyword evidence="3" id="KW-0732">Signal</keyword>
<dbReference type="InterPro" id="IPR002018">
    <property type="entry name" value="CarbesteraseB"/>
</dbReference>
<dbReference type="PROSITE" id="PS00122">
    <property type="entry name" value="CARBOXYLESTERASE_B_1"/>
    <property type="match status" value="1"/>
</dbReference>
<dbReference type="EMBL" id="MU004297">
    <property type="protein sequence ID" value="KAF2660787.1"/>
    <property type="molecule type" value="Genomic_DNA"/>
</dbReference>
<sequence>MQYLISLWLSAFAQLLAGDSRWCVLAAESVPLAARGAPSVDLGYAIYQGSYDANNSVNIFKGIRYAAAPLGNRRWTAPQAPETNRSFAILADTDPPICPQTGASSETPAEYGFVSGPGNEDCLFLNVFAPADVADLPVFFWIHGGGYGLFSATGLDPTDFMASNNNTFVSIVIQYRLGAFGFLSGGEVGANGTLNAGLLDMNFALQWVQEHVSKFGGDPTRVTLAGESAGAAAVVYQAMAYGGQNDSLFENIISASPWVPNQYNYDDPIPTQSYDQFVAAAGCAAATDRLQCLRDTDSTVLQNASAKVSESGPFGTFAFLPVTDGVFLQNRLTEQVLSKALAGKRVLTGNMANEGVPLSPPNANTLDAFRDYVNITFPHFSDTDKADLEARYAYARDFQDTNASNPLFETSGTFGPSAVNQSSFATGQQQRGFDVFAEYAFVCPSYWLAAAYHEGWKYQFSVSPAYHGFDLTAYWSKNAEVPGKDFIHAFHKVWGNFITQNSPVITVEDAKGSKANATVPEGEQGNIDWPIWTESKPIMLSLNSTGGVPSFRNVTDNLQYYVYLEPGVTNEFKLANGRSWEAGRGDRCDWWLAQASRAPY</sequence>
<dbReference type="Gene3D" id="3.40.50.1820">
    <property type="entry name" value="alpha/beta hydrolase"/>
    <property type="match status" value="1"/>
</dbReference>
<evidence type="ECO:0000256" key="3">
    <source>
        <dbReference type="RuleBase" id="RU361235"/>
    </source>
</evidence>
<dbReference type="GO" id="GO:0016787">
    <property type="term" value="F:hydrolase activity"/>
    <property type="evidence" value="ECO:0007669"/>
    <property type="project" value="UniProtKB-KW"/>
</dbReference>
<feature type="domain" description="Carboxylesterase type B" evidence="4">
    <location>
        <begin position="50"/>
        <end position="543"/>
    </location>
</feature>
<dbReference type="AlphaFoldDB" id="A0A6A6TNK1"/>
<keyword evidence="2 3" id="KW-0378">Hydrolase</keyword>
<evidence type="ECO:0000256" key="2">
    <source>
        <dbReference type="ARBA" id="ARBA00022801"/>
    </source>
</evidence>
<feature type="signal peptide" evidence="3">
    <location>
        <begin position="1"/>
        <end position="18"/>
    </location>
</feature>
<name>A0A6A6TNK1_9PLEO</name>
<evidence type="ECO:0000256" key="1">
    <source>
        <dbReference type="ARBA" id="ARBA00005964"/>
    </source>
</evidence>
<evidence type="ECO:0000313" key="6">
    <source>
        <dbReference type="Proteomes" id="UP000799324"/>
    </source>
</evidence>
<dbReference type="InterPro" id="IPR019826">
    <property type="entry name" value="Carboxylesterase_B_AS"/>
</dbReference>
<comment type="similarity">
    <text evidence="1 3">Belongs to the type-B carboxylesterase/lipase family.</text>
</comment>
<dbReference type="EC" id="3.1.1.-" evidence="3"/>
<dbReference type="Proteomes" id="UP000799324">
    <property type="component" value="Unassembled WGS sequence"/>
</dbReference>
<dbReference type="SUPFAM" id="SSF53474">
    <property type="entry name" value="alpha/beta-Hydrolases"/>
    <property type="match status" value="1"/>
</dbReference>
<dbReference type="FunFam" id="3.40.50.1820:FF:000266">
    <property type="entry name" value="Carboxylic ester hydrolase"/>
    <property type="match status" value="1"/>
</dbReference>
<evidence type="ECO:0000313" key="5">
    <source>
        <dbReference type="EMBL" id="KAF2660787.1"/>
    </source>
</evidence>
<evidence type="ECO:0000259" key="4">
    <source>
        <dbReference type="Pfam" id="PF00135"/>
    </source>
</evidence>
<protein>
    <recommendedName>
        <fullName evidence="3">Carboxylic ester hydrolase</fullName>
        <ecNumber evidence="3">3.1.1.-</ecNumber>
    </recommendedName>
</protein>
<accession>A0A6A6TNK1</accession>